<gene>
    <name evidence="6" type="primary">pemA_2</name>
    <name evidence="6" type="ORF">I598_2088</name>
</gene>
<evidence type="ECO:0000256" key="1">
    <source>
        <dbReference type="ARBA" id="ARBA00008891"/>
    </source>
</evidence>
<dbReference type="InterPro" id="IPR000772">
    <property type="entry name" value="Ricin_B_lectin"/>
</dbReference>
<comment type="similarity">
    <text evidence="1">Belongs to the pectinesterase family.</text>
</comment>
<keyword evidence="7" id="KW-1185">Reference proteome</keyword>
<dbReference type="GO" id="GO:0042545">
    <property type="term" value="P:cell wall modification"/>
    <property type="evidence" value="ECO:0007669"/>
    <property type="project" value="InterPro"/>
</dbReference>
<dbReference type="RefSeq" id="WP_068202890.1">
    <property type="nucleotide sequence ID" value="NZ_CP014209.1"/>
</dbReference>
<dbReference type="InterPro" id="IPR011050">
    <property type="entry name" value="Pectin_lyase_fold/virulence"/>
</dbReference>
<accession>A0A161IM17</accession>
<protein>
    <submittedName>
        <fullName evidence="6">Pectinesterase A</fullName>
        <ecNumber evidence="6">3.1.1.11</ecNumber>
    </submittedName>
</protein>
<evidence type="ECO:0000256" key="3">
    <source>
        <dbReference type="ARBA" id="ARBA00023085"/>
    </source>
</evidence>
<dbReference type="InterPro" id="IPR012334">
    <property type="entry name" value="Pectin_lyas_fold"/>
</dbReference>
<dbReference type="PROSITE" id="PS51318">
    <property type="entry name" value="TAT"/>
    <property type="match status" value="1"/>
</dbReference>
<dbReference type="Pfam" id="PF01095">
    <property type="entry name" value="Pectinesterase"/>
    <property type="match status" value="1"/>
</dbReference>
<dbReference type="PROSITE" id="PS50231">
    <property type="entry name" value="RICIN_B_LECTIN"/>
    <property type="match status" value="1"/>
</dbReference>
<sequence length="481" mass="50821">MTDTRSRRRRLAAVTTAATVLATGLAIGTTTTATAAPPAGTYQITVARSGHCLDVVAGSKDNSAQLQQWSCSGDTWQQFALEPLNGDLYQLRNIHSNRCLDVPSSSTTVGTRIQQWSCKPAQTNQQWRLTPSRDGSYLVANAANGLCLSIQGASTASGAAVVQEGCTHNTNKQLRFTESGGGAGTGDATVAADGSGDFRTVQSAVDAVTANATTKQTITIAPGTYRGKVVVGRDKPFVELVGLGDDPADVVIVDGVSAGEGGSHRGSATLVVEGANFRADNLTVSNDHDESVSTEGNQALAMYLNADKTLLDDLRILGDQDTLLVNDAARAYVTDTYVEGTVDFIYGGGIAVFHRSNIHEKRTTGGPITAASTPAERKYGFLFHQSRITGATNGTTQLGRPWRQGAQVLYRESELSATIKTSQPWTDMSGSTWQNARFLEYRNTGAGATVSSNRPQLSDAQAAEYTPQKYLAGSDGWNPVG</sequence>
<feature type="domain" description="Ricin B lectin" evidence="5">
    <location>
        <begin position="40"/>
        <end position="177"/>
    </location>
</feature>
<dbReference type="SUPFAM" id="SSF51126">
    <property type="entry name" value="Pectin lyase-like"/>
    <property type="match status" value="1"/>
</dbReference>
<keyword evidence="4" id="KW-0732">Signal</keyword>
<dbReference type="GO" id="GO:0030599">
    <property type="term" value="F:pectinesterase activity"/>
    <property type="evidence" value="ECO:0007669"/>
    <property type="project" value="UniProtKB-EC"/>
</dbReference>
<keyword evidence="3" id="KW-0063">Aspartyl esterase</keyword>
<dbReference type="PATRIC" id="fig|1300344.3.peg.2098"/>
<evidence type="ECO:0000313" key="7">
    <source>
        <dbReference type="Proteomes" id="UP000076794"/>
    </source>
</evidence>
<dbReference type="Pfam" id="PF14200">
    <property type="entry name" value="RicinB_lectin_2"/>
    <property type="match status" value="2"/>
</dbReference>
<dbReference type="AlphaFoldDB" id="A0A161IM17"/>
<dbReference type="STRING" id="1300344.I598_2088"/>
<dbReference type="PANTHER" id="PTHR31321">
    <property type="entry name" value="ACYL-COA THIOESTER HYDROLASE YBHC-RELATED"/>
    <property type="match status" value="1"/>
</dbReference>
<reference evidence="6 7" key="1">
    <citation type="submission" date="2016-01" db="EMBL/GenBank/DDBJ databases">
        <title>Complete genome sequence of a soil Actinobacterium, Isoptericola dokdonensis DS-3.</title>
        <authorList>
            <person name="Kwon S.-K."/>
            <person name="Kim J.F."/>
        </authorList>
    </citation>
    <scope>NUCLEOTIDE SEQUENCE [LARGE SCALE GENOMIC DNA]</scope>
    <source>
        <strain evidence="6 7">DS-3</strain>
    </source>
</reference>
<dbReference type="InterPro" id="IPR000070">
    <property type="entry name" value="Pectinesterase_cat"/>
</dbReference>
<dbReference type="EMBL" id="CP014209">
    <property type="protein sequence ID" value="ANC31630.1"/>
    <property type="molecule type" value="Genomic_DNA"/>
</dbReference>
<keyword evidence="2 6" id="KW-0378">Hydrolase</keyword>
<evidence type="ECO:0000256" key="2">
    <source>
        <dbReference type="ARBA" id="ARBA00022801"/>
    </source>
</evidence>
<dbReference type="InterPro" id="IPR006311">
    <property type="entry name" value="TAT_signal"/>
</dbReference>
<proteinExistence type="inferred from homology"/>
<feature type="chain" id="PRO_5011110460" evidence="4">
    <location>
        <begin position="36"/>
        <end position="481"/>
    </location>
</feature>
<dbReference type="SMART" id="SM00458">
    <property type="entry name" value="RICIN"/>
    <property type="match status" value="1"/>
</dbReference>
<dbReference type="Gene3D" id="2.80.10.50">
    <property type="match status" value="1"/>
</dbReference>
<dbReference type="Gene3D" id="2.160.20.10">
    <property type="entry name" value="Single-stranded right-handed beta-helix, Pectin lyase-like"/>
    <property type="match status" value="1"/>
</dbReference>
<organism evidence="6 7">
    <name type="scientific">Isoptericola dokdonensis DS-3</name>
    <dbReference type="NCBI Taxonomy" id="1300344"/>
    <lineage>
        <taxon>Bacteria</taxon>
        <taxon>Bacillati</taxon>
        <taxon>Actinomycetota</taxon>
        <taxon>Actinomycetes</taxon>
        <taxon>Micrococcales</taxon>
        <taxon>Promicromonosporaceae</taxon>
        <taxon>Isoptericola</taxon>
    </lineage>
</organism>
<name>A0A161IM17_9MICO</name>
<dbReference type="KEGG" id="ido:I598_2088"/>
<dbReference type="OrthoDB" id="4298856at2"/>
<feature type="signal peptide" evidence="4">
    <location>
        <begin position="1"/>
        <end position="35"/>
    </location>
</feature>
<dbReference type="EC" id="3.1.1.11" evidence="6"/>
<evidence type="ECO:0000256" key="4">
    <source>
        <dbReference type="SAM" id="SignalP"/>
    </source>
</evidence>
<dbReference type="InterPro" id="IPR035992">
    <property type="entry name" value="Ricin_B-like_lectins"/>
</dbReference>
<dbReference type="PANTHER" id="PTHR31321:SF57">
    <property type="entry name" value="PECTINESTERASE 53-RELATED"/>
    <property type="match status" value="1"/>
</dbReference>
<evidence type="ECO:0000313" key="6">
    <source>
        <dbReference type="EMBL" id="ANC31630.1"/>
    </source>
</evidence>
<dbReference type="CDD" id="cd00161">
    <property type="entry name" value="beta-trefoil_Ricin-like"/>
    <property type="match status" value="1"/>
</dbReference>
<evidence type="ECO:0000259" key="5">
    <source>
        <dbReference type="SMART" id="SM00458"/>
    </source>
</evidence>
<dbReference type="Proteomes" id="UP000076794">
    <property type="component" value="Chromosome"/>
</dbReference>
<dbReference type="SUPFAM" id="SSF50370">
    <property type="entry name" value="Ricin B-like lectins"/>
    <property type="match status" value="1"/>
</dbReference>
<dbReference type="GO" id="GO:0009279">
    <property type="term" value="C:cell outer membrane"/>
    <property type="evidence" value="ECO:0007669"/>
    <property type="project" value="TreeGrafter"/>
</dbReference>